<feature type="transmembrane region" description="Helical" evidence="8">
    <location>
        <begin position="23"/>
        <end position="44"/>
    </location>
</feature>
<evidence type="ECO:0000256" key="2">
    <source>
        <dbReference type="ARBA" id="ARBA00009977"/>
    </source>
</evidence>
<dbReference type="GO" id="GO:0016020">
    <property type="term" value="C:membrane"/>
    <property type="evidence" value="ECO:0007669"/>
    <property type="project" value="UniProtKB-SubCell"/>
</dbReference>
<dbReference type="GO" id="GO:0080143">
    <property type="term" value="P:regulation of amino acid export"/>
    <property type="evidence" value="ECO:0007669"/>
    <property type="project" value="InterPro"/>
</dbReference>
<dbReference type="InterPro" id="IPR040359">
    <property type="entry name" value="GDU"/>
</dbReference>
<gene>
    <name evidence="9" type="ORF">QVD17_06589</name>
</gene>
<dbReference type="GO" id="GO:0006865">
    <property type="term" value="P:amino acid transport"/>
    <property type="evidence" value="ECO:0007669"/>
    <property type="project" value="UniProtKB-KW"/>
</dbReference>
<evidence type="ECO:0000256" key="5">
    <source>
        <dbReference type="ARBA" id="ARBA00022970"/>
    </source>
</evidence>
<keyword evidence="6 8" id="KW-1133">Transmembrane helix</keyword>
<evidence type="ECO:0000313" key="10">
    <source>
        <dbReference type="Proteomes" id="UP001229421"/>
    </source>
</evidence>
<keyword evidence="10" id="KW-1185">Reference proteome</keyword>
<keyword evidence="3" id="KW-0813">Transport</keyword>
<evidence type="ECO:0000256" key="3">
    <source>
        <dbReference type="ARBA" id="ARBA00022448"/>
    </source>
</evidence>
<evidence type="ECO:0000313" key="9">
    <source>
        <dbReference type="EMBL" id="KAK1440758.1"/>
    </source>
</evidence>
<keyword evidence="7 8" id="KW-0472">Membrane</keyword>
<evidence type="ECO:0000256" key="1">
    <source>
        <dbReference type="ARBA" id="ARBA00004167"/>
    </source>
</evidence>
<keyword evidence="4 8" id="KW-0812">Transmembrane</keyword>
<evidence type="ECO:0000256" key="6">
    <source>
        <dbReference type="ARBA" id="ARBA00022989"/>
    </source>
</evidence>
<comment type="similarity">
    <text evidence="2">Belongs to the GLUTAMINE DUMPER 1 (TC 9.B.60) family.</text>
</comment>
<name>A0AAD8LGA0_TARER</name>
<keyword evidence="5" id="KW-0029">Amino-acid transport</keyword>
<dbReference type="AlphaFoldDB" id="A0AAD8LGA0"/>
<sequence length="106" mass="11292">MTPTHNTTIAAATTTIVRWNSPVLYICGGLVVVLCVIACALMTLTCTYNKSYPSSNSSAANFMDEVKPSSSMEFHLPETEAKIAVVMPGEINPTCLASLVPSNNTH</sequence>
<evidence type="ECO:0000256" key="7">
    <source>
        <dbReference type="ARBA" id="ARBA00023136"/>
    </source>
</evidence>
<evidence type="ECO:0000256" key="4">
    <source>
        <dbReference type="ARBA" id="ARBA00022692"/>
    </source>
</evidence>
<dbReference type="Proteomes" id="UP001229421">
    <property type="component" value="Unassembled WGS sequence"/>
</dbReference>
<dbReference type="EMBL" id="JAUHHV010000001">
    <property type="protein sequence ID" value="KAK1440758.1"/>
    <property type="molecule type" value="Genomic_DNA"/>
</dbReference>
<comment type="subcellular location">
    <subcellularLocation>
        <location evidence="1">Membrane</location>
        <topology evidence="1">Single-pass membrane protein</topology>
    </subcellularLocation>
</comment>
<comment type="caution">
    <text evidence="9">The sequence shown here is derived from an EMBL/GenBank/DDBJ whole genome shotgun (WGS) entry which is preliminary data.</text>
</comment>
<dbReference type="PANTHER" id="PTHR33228">
    <property type="entry name" value="PROTEIN GLUTAMINE DUMPER 4-RELATED"/>
    <property type="match status" value="1"/>
</dbReference>
<organism evidence="9 10">
    <name type="scientific">Tagetes erecta</name>
    <name type="common">African marigold</name>
    <dbReference type="NCBI Taxonomy" id="13708"/>
    <lineage>
        <taxon>Eukaryota</taxon>
        <taxon>Viridiplantae</taxon>
        <taxon>Streptophyta</taxon>
        <taxon>Embryophyta</taxon>
        <taxon>Tracheophyta</taxon>
        <taxon>Spermatophyta</taxon>
        <taxon>Magnoliopsida</taxon>
        <taxon>eudicotyledons</taxon>
        <taxon>Gunneridae</taxon>
        <taxon>Pentapetalae</taxon>
        <taxon>asterids</taxon>
        <taxon>campanulids</taxon>
        <taxon>Asterales</taxon>
        <taxon>Asteraceae</taxon>
        <taxon>Asteroideae</taxon>
        <taxon>Heliantheae alliance</taxon>
        <taxon>Tageteae</taxon>
        <taxon>Tagetes</taxon>
    </lineage>
</organism>
<dbReference type="PANTHER" id="PTHR33228:SF76">
    <property type="entry name" value="PROTEIN GLUTAMINE DUMPER 7"/>
    <property type="match status" value="1"/>
</dbReference>
<reference evidence="9" key="1">
    <citation type="journal article" date="2023" name="bioRxiv">
        <title>Improved chromosome-level genome assembly for marigold (Tagetes erecta).</title>
        <authorList>
            <person name="Jiang F."/>
            <person name="Yuan L."/>
            <person name="Wang S."/>
            <person name="Wang H."/>
            <person name="Xu D."/>
            <person name="Wang A."/>
            <person name="Fan W."/>
        </authorList>
    </citation>
    <scope>NUCLEOTIDE SEQUENCE</scope>
    <source>
        <strain evidence="9">WSJ</strain>
        <tissue evidence="9">Leaf</tissue>
    </source>
</reference>
<proteinExistence type="inferred from homology"/>
<protein>
    <submittedName>
        <fullName evidence="9">Uncharacterized protein</fullName>
    </submittedName>
</protein>
<accession>A0AAD8LGA0</accession>
<evidence type="ECO:0000256" key="8">
    <source>
        <dbReference type="SAM" id="Phobius"/>
    </source>
</evidence>